<name>A0A6A1VZ58_9ROSI</name>
<dbReference type="InterPro" id="IPR048289">
    <property type="entry name" value="RRM2_NsCP33-like"/>
</dbReference>
<evidence type="ECO:0000256" key="1">
    <source>
        <dbReference type="ARBA" id="ARBA00022884"/>
    </source>
</evidence>
<dbReference type="Gene3D" id="3.30.70.330">
    <property type="match status" value="1"/>
</dbReference>
<evidence type="ECO:0000313" key="4">
    <source>
        <dbReference type="EMBL" id="KAB1216838.1"/>
    </source>
</evidence>
<gene>
    <name evidence="4" type="ORF">CJ030_MR4G015452</name>
</gene>
<protein>
    <submittedName>
        <fullName evidence="4">Glycine-rich RNA-binding protein 3, mitochondrial</fullName>
    </submittedName>
</protein>
<keyword evidence="5" id="KW-1185">Reference proteome</keyword>
<dbReference type="CDD" id="cd21608">
    <property type="entry name" value="RRM2_NsCP33_like"/>
    <property type="match status" value="1"/>
</dbReference>
<dbReference type="PROSITE" id="PS50102">
    <property type="entry name" value="RRM"/>
    <property type="match status" value="1"/>
</dbReference>
<reference evidence="4 5" key="1">
    <citation type="journal article" date="2019" name="Plant Biotechnol. J.">
        <title>The red bayberry genome and genetic basis of sex determination.</title>
        <authorList>
            <person name="Jia H.M."/>
            <person name="Jia H.J."/>
            <person name="Cai Q.L."/>
            <person name="Wang Y."/>
            <person name="Zhao H.B."/>
            <person name="Yang W.F."/>
            <person name="Wang G.Y."/>
            <person name="Li Y.H."/>
            <person name="Zhan D.L."/>
            <person name="Shen Y.T."/>
            <person name="Niu Q.F."/>
            <person name="Chang L."/>
            <person name="Qiu J."/>
            <person name="Zhao L."/>
            <person name="Xie H.B."/>
            <person name="Fu W.Y."/>
            <person name="Jin J."/>
            <person name="Li X.W."/>
            <person name="Jiao Y."/>
            <person name="Zhou C.C."/>
            <person name="Tu T."/>
            <person name="Chai C.Y."/>
            <person name="Gao J.L."/>
            <person name="Fan L.J."/>
            <person name="van de Weg E."/>
            <person name="Wang J.Y."/>
            <person name="Gao Z.S."/>
        </authorList>
    </citation>
    <scope>NUCLEOTIDE SEQUENCE [LARGE SCALE GENOMIC DNA]</scope>
    <source>
        <tissue evidence="4">Leaves</tissue>
    </source>
</reference>
<dbReference type="InterPro" id="IPR000504">
    <property type="entry name" value="RRM_dom"/>
</dbReference>
<keyword evidence="1 2" id="KW-0694">RNA-binding</keyword>
<dbReference type="OrthoDB" id="439808at2759"/>
<dbReference type="GO" id="GO:0003723">
    <property type="term" value="F:RNA binding"/>
    <property type="evidence" value="ECO:0007669"/>
    <property type="project" value="UniProtKB-UniRule"/>
</dbReference>
<evidence type="ECO:0000313" key="5">
    <source>
        <dbReference type="Proteomes" id="UP000516437"/>
    </source>
</evidence>
<accession>A0A6A1VZ58</accession>
<dbReference type="PANTHER" id="PTHR48027">
    <property type="entry name" value="HETEROGENEOUS NUCLEAR RIBONUCLEOPROTEIN 87F-RELATED"/>
    <property type="match status" value="1"/>
</dbReference>
<dbReference type="Pfam" id="PF00076">
    <property type="entry name" value="RRM_1"/>
    <property type="match status" value="1"/>
</dbReference>
<dbReference type="EMBL" id="RXIC02000022">
    <property type="protein sequence ID" value="KAB1216838.1"/>
    <property type="molecule type" value="Genomic_DNA"/>
</dbReference>
<dbReference type="SMART" id="SM00360">
    <property type="entry name" value="RRM"/>
    <property type="match status" value="1"/>
</dbReference>
<dbReference type="InterPro" id="IPR052462">
    <property type="entry name" value="SLIRP/GR-RBP-like"/>
</dbReference>
<dbReference type="InterPro" id="IPR012677">
    <property type="entry name" value="Nucleotide-bd_a/b_plait_sf"/>
</dbReference>
<dbReference type="InterPro" id="IPR035979">
    <property type="entry name" value="RBD_domain_sf"/>
</dbReference>
<feature type="domain" description="RRM" evidence="3">
    <location>
        <begin position="43"/>
        <end position="121"/>
    </location>
</feature>
<evidence type="ECO:0000259" key="3">
    <source>
        <dbReference type="PROSITE" id="PS50102"/>
    </source>
</evidence>
<comment type="caution">
    <text evidence="4">The sequence shown here is derived from an EMBL/GenBank/DDBJ whole genome shotgun (WGS) entry which is preliminary data.</text>
</comment>
<proteinExistence type="predicted"/>
<sequence>MAFLSKVGNMLRQTASKQLSSDFCAPKLSIYQAIRCMSSMASSKLFIGGLSYGTDEQSLTEAFSKYGEVVEARIIMDRETGRSRGFGFVTYTSSEEASSAIQALDGQDKVGLFEYGHEVFA</sequence>
<evidence type="ECO:0000256" key="2">
    <source>
        <dbReference type="PROSITE-ProRule" id="PRU00176"/>
    </source>
</evidence>
<dbReference type="SUPFAM" id="SSF54928">
    <property type="entry name" value="RNA-binding domain, RBD"/>
    <property type="match status" value="1"/>
</dbReference>
<dbReference type="Proteomes" id="UP000516437">
    <property type="component" value="Chromosome 4"/>
</dbReference>
<organism evidence="4 5">
    <name type="scientific">Morella rubra</name>
    <name type="common">Chinese bayberry</name>
    <dbReference type="NCBI Taxonomy" id="262757"/>
    <lineage>
        <taxon>Eukaryota</taxon>
        <taxon>Viridiplantae</taxon>
        <taxon>Streptophyta</taxon>
        <taxon>Embryophyta</taxon>
        <taxon>Tracheophyta</taxon>
        <taxon>Spermatophyta</taxon>
        <taxon>Magnoliopsida</taxon>
        <taxon>eudicotyledons</taxon>
        <taxon>Gunneridae</taxon>
        <taxon>Pentapetalae</taxon>
        <taxon>rosids</taxon>
        <taxon>fabids</taxon>
        <taxon>Fagales</taxon>
        <taxon>Myricaceae</taxon>
        <taxon>Morella</taxon>
    </lineage>
</organism>
<dbReference type="AlphaFoldDB" id="A0A6A1VZ58"/>